<gene>
    <name evidence="8" type="ORF">ACFPYJ_09620</name>
</gene>
<evidence type="ECO:0000256" key="2">
    <source>
        <dbReference type="ARBA" id="ARBA00022475"/>
    </source>
</evidence>
<dbReference type="RefSeq" id="WP_379187893.1">
    <property type="nucleotide sequence ID" value="NZ_JBHSOW010000032.1"/>
</dbReference>
<reference evidence="9" key="1">
    <citation type="journal article" date="2019" name="Int. J. Syst. Evol. Microbiol.">
        <title>The Global Catalogue of Microorganisms (GCM) 10K type strain sequencing project: providing services to taxonomists for standard genome sequencing and annotation.</title>
        <authorList>
            <consortium name="The Broad Institute Genomics Platform"/>
            <consortium name="The Broad Institute Genome Sequencing Center for Infectious Disease"/>
            <person name="Wu L."/>
            <person name="Ma J."/>
        </authorList>
    </citation>
    <scope>NUCLEOTIDE SEQUENCE [LARGE SCALE GENOMIC DNA]</scope>
    <source>
        <strain evidence="9">CGMCC 1.3240</strain>
    </source>
</reference>
<evidence type="ECO:0000256" key="4">
    <source>
        <dbReference type="ARBA" id="ARBA00022989"/>
    </source>
</evidence>
<comment type="subcellular location">
    <subcellularLocation>
        <location evidence="1">Cell membrane</location>
        <topology evidence="1">Multi-pass membrane protein</topology>
    </subcellularLocation>
</comment>
<keyword evidence="9" id="KW-1185">Reference proteome</keyword>
<protein>
    <submittedName>
        <fullName evidence="8">ABC transporter permease</fullName>
    </submittedName>
</protein>
<evidence type="ECO:0000313" key="8">
    <source>
        <dbReference type="EMBL" id="MFC5649386.1"/>
    </source>
</evidence>
<keyword evidence="3 6" id="KW-0812">Transmembrane</keyword>
<keyword evidence="4 6" id="KW-1133">Transmembrane helix</keyword>
<feature type="transmembrane region" description="Helical" evidence="6">
    <location>
        <begin position="395"/>
        <end position="416"/>
    </location>
</feature>
<dbReference type="PANTHER" id="PTHR30294:SF29">
    <property type="entry name" value="MULTIDRUG ABC TRANSPORTER PERMEASE YBHS-RELATED"/>
    <property type="match status" value="1"/>
</dbReference>
<evidence type="ECO:0000259" key="7">
    <source>
        <dbReference type="Pfam" id="PF12698"/>
    </source>
</evidence>
<feature type="transmembrane region" description="Helical" evidence="6">
    <location>
        <begin position="306"/>
        <end position="329"/>
    </location>
</feature>
<dbReference type="EMBL" id="JBHSOW010000032">
    <property type="protein sequence ID" value="MFC5649386.1"/>
    <property type="molecule type" value="Genomic_DNA"/>
</dbReference>
<keyword evidence="2" id="KW-1003">Cell membrane</keyword>
<proteinExistence type="predicted"/>
<evidence type="ECO:0000256" key="5">
    <source>
        <dbReference type="ARBA" id="ARBA00023136"/>
    </source>
</evidence>
<feature type="domain" description="ABC-2 type transporter transmembrane" evidence="7">
    <location>
        <begin position="20"/>
        <end position="416"/>
    </location>
</feature>
<dbReference type="Pfam" id="PF12698">
    <property type="entry name" value="ABC2_membrane_3"/>
    <property type="match status" value="1"/>
</dbReference>
<accession>A0ABW0VU99</accession>
<dbReference type="InterPro" id="IPR051449">
    <property type="entry name" value="ABC-2_transporter_component"/>
</dbReference>
<evidence type="ECO:0000256" key="6">
    <source>
        <dbReference type="SAM" id="Phobius"/>
    </source>
</evidence>
<name>A0ABW0VU99_9BACL</name>
<feature type="transmembrane region" description="Helical" evidence="6">
    <location>
        <begin position="261"/>
        <end position="285"/>
    </location>
</feature>
<organism evidence="8 9">
    <name type="scientific">Paenibacillus solisilvae</name>
    <dbReference type="NCBI Taxonomy" id="2486751"/>
    <lineage>
        <taxon>Bacteria</taxon>
        <taxon>Bacillati</taxon>
        <taxon>Bacillota</taxon>
        <taxon>Bacilli</taxon>
        <taxon>Bacillales</taxon>
        <taxon>Paenibacillaceae</taxon>
        <taxon>Paenibacillus</taxon>
    </lineage>
</organism>
<evidence type="ECO:0000256" key="1">
    <source>
        <dbReference type="ARBA" id="ARBA00004651"/>
    </source>
</evidence>
<evidence type="ECO:0000313" key="9">
    <source>
        <dbReference type="Proteomes" id="UP001596047"/>
    </source>
</evidence>
<sequence length="444" mass="48474">MNNGFATVVGFTVKNKLRGKAFLITTIIIAVIISIGINLPYIISQFSGEGKATSIGYVDKTQDKTRSDFYTGSRIVGLLNQYYKAQEKPEIEIQSFADAGTADANEKELKQAVADGTIKGYIEFAEGTNGSFPSVTYKSEALMDVKTSQSLQTALLWVKQQGVLQDSGLSQAQKDLLLAPIQLDTVQISATEGAGSIGSGKTEGEQGMDMALVYVIIFMLFMAIMISGQMIASEITAEKSSRVMEILITSVSPLKAMFGKITGMFLIVLTQLAVYVIVIVVNMTMPHNASKLSEFDIKLSNIDPVLLCYAILFFLTGYFLFSTMFAAVGSIVSRTEDLGQAVMPITMLSLAGFYICMFGGLSNPNSMLIKVSSFIPFFSPYAMVVRLGLSDPPIWQVWLSVAILIITISFTGWLSAKIYRTGVLMYGKKPSMKELRKAMKAYKI</sequence>
<feature type="transmembrane region" description="Helical" evidence="6">
    <location>
        <begin position="341"/>
        <end position="361"/>
    </location>
</feature>
<keyword evidence="5 6" id="KW-0472">Membrane</keyword>
<feature type="transmembrane region" description="Helical" evidence="6">
    <location>
        <begin position="21"/>
        <end position="43"/>
    </location>
</feature>
<dbReference type="PANTHER" id="PTHR30294">
    <property type="entry name" value="MEMBRANE COMPONENT OF ABC TRANSPORTER YHHJ-RELATED"/>
    <property type="match status" value="1"/>
</dbReference>
<dbReference type="InterPro" id="IPR013525">
    <property type="entry name" value="ABC2_TM"/>
</dbReference>
<dbReference type="Proteomes" id="UP001596047">
    <property type="component" value="Unassembled WGS sequence"/>
</dbReference>
<evidence type="ECO:0000256" key="3">
    <source>
        <dbReference type="ARBA" id="ARBA00022692"/>
    </source>
</evidence>
<comment type="caution">
    <text evidence="8">The sequence shown here is derived from an EMBL/GenBank/DDBJ whole genome shotgun (WGS) entry which is preliminary data.</text>
</comment>
<feature type="transmembrane region" description="Helical" evidence="6">
    <location>
        <begin position="211"/>
        <end position="232"/>
    </location>
</feature>
<feature type="transmembrane region" description="Helical" evidence="6">
    <location>
        <begin position="368"/>
        <end position="389"/>
    </location>
</feature>